<evidence type="ECO:0000256" key="1">
    <source>
        <dbReference type="SAM" id="Phobius"/>
    </source>
</evidence>
<keyword evidence="1" id="KW-0472">Membrane</keyword>
<dbReference type="AlphaFoldDB" id="A0A561F0J6"/>
<name>A0A561F0J6_9ACTN</name>
<dbReference type="RefSeq" id="WP_246192998.1">
    <property type="nucleotide sequence ID" value="NZ_BAAABR010000025.1"/>
</dbReference>
<organism evidence="2 3">
    <name type="scientific">Kitasatospora atroaurantiaca</name>
    <dbReference type="NCBI Taxonomy" id="285545"/>
    <lineage>
        <taxon>Bacteria</taxon>
        <taxon>Bacillati</taxon>
        <taxon>Actinomycetota</taxon>
        <taxon>Actinomycetes</taxon>
        <taxon>Kitasatosporales</taxon>
        <taxon>Streptomycetaceae</taxon>
        <taxon>Kitasatospora</taxon>
    </lineage>
</organism>
<evidence type="ECO:0000313" key="2">
    <source>
        <dbReference type="EMBL" id="TWE21381.1"/>
    </source>
</evidence>
<feature type="transmembrane region" description="Helical" evidence="1">
    <location>
        <begin position="51"/>
        <end position="74"/>
    </location>
</feature>
<keyword evidence="1" id="KW-0812">Transmembrane</keyword>
<sequence length="139" mass="15495">MLDQEALLVVVWFVGAAVVHDLVLFPLYTAADRTAQTAPASGAEPDQAPAYLNYLRFPAFISVLLLLVWLPLILNLVDGYAVTTDLDESVFLPRWALITTGLFTVSALVLATRLLLRAHRHRLRRHKHRAATKRQPGSE</sequence>
<protein>
    <recommendedName>
        <fullName evidence="4">Transmembrane protein</fullName>
    </recommendedName>
</protein>
<comment type="caution">
    <text evidence="2">The sequence shown here is derived from an EMBL/GenBank/DDBJ whole genome shotgun (WGS) entry which is preliminary data.</text>
</comment>
<keyword evidence="1" id="KW-1133">Transmembrane helix</keyword>
<gene>
    <name evidence="2" type="ORF">FB465_6564</name>
</gene>
<evidence type="ECO:0000313" key="3">
    <source>
        <dbReference type="Proteomes" id="UP000318416"/>
    </source>
</evidence>
<dbReference type="Proteomes" id="UP000318416">
    <property type="component" value="Unassembled WGS sequence"/>
</dbReference>
<feature type="transmembrane region" description="Helical" evidence="1">
    <location>
        <begin position="94"/>
        <end position="116"/>
    </location>
</feature>
<proteinExistence type="predicted"/>
<dbReference type="EMBL" id="VIVR01000001">
    <property type="protein sequence ID" value="TWE21381.1"/>
    <property type="molecule type" value="Genomic_DNA"/>
</dbReference>
<feature type="transmembrane region" description="Helical" evidence="1">
    <location>
        <begin position="6"/>
        <end position="30"/>
    </location>
</feature>
<keyword evidence="3" id="KW-1185">Reference proteome</keyword>
<accession>A0A561F0J6</accession>
<reference evidence="2 3" key="1">
    <citation type="submission" date="2019-06" db="EMBL/GenBank/DDBJ databases">
        <title>Sequencing the genomes of 1000 actinobacteria strains.</title>
        <authorList>
            <person name="Klenk H.-P."/>
        </authorList>
    </citation>
    <scope>NUCLEOTIDE SEQUENCE [LARGE SCALE GENOMIC DNA]</scope>
    <source>
        <strain evidence="2 3">DSM 41649</strain>
    </source>
</reference>
<evidence type="ECO:0008006" key="4">
    <source>
        <dbReference type="Google" id="ProtNLM"/>
    </source>
</evidence>